<sequence>MMLHPRFTFTTFIRFPRYDSYSIFIFGMLLKRTLN</sequence>
<dbReference type="EMBL" id="HG994359">
    <property type="protein sequence ID" value="CAF2095803.1"/>
    <property type="molecule type" value="Genomic_DNA"/>
</dbReference>
<dbReference type="AlphaFoldDB" id="A0A816T3E6"/>
<dbReference type="Proteomes" id="UP001295469">
    <property type="component" value="Chromosome A05"/>
</dbReference>
<name>A0A816T3E6_BRANA</name>
<protein>
    <submittedName>
        <fullName evidence="1">(rape) hypothetical protein</fullName>
    </submittedName>
</protein>
<organism evidence="1">
    <name type="scientific">Brassica napus</name>
    <name type="common">Rape</name>
    <dbReference type="NCBI Taxonomy" id="3708"/>
    <lineage>
        <taxon>Eukaryota</taxon>
        <taxon>Viridiplantae</taxon>
        <taxon>Streptophyta</taxon>
        <taxon>Embryophyta</taxon>
        <taxon>Tracheophyta</taxon>
        <taxon>Spermatophyta</taxon>
        <taxon>Magnoliopsida</taxon>
        <taxon>eudicotyledons</taxon>
        <taxon>Gunneridae</taxon>
        <taxon>Pentapetalae</taxon>
        <taxon>rosids</taxon>
        <taxon>malvids</taxon>
        <taxon>Brassicales</taxon>
        <taxon>Brassicaceae</taxon>
        <taxon>Brassiceae</taxon>
        <taxon>Brassica</taxon>
    </lineage>
</organism>
<accession>A0A816T3E6</accession>
<gene>
    <name evidence="1" type="ORF">DARMORV10_A05P11810.1</name>
</gene>
<evidence type="ECO:0000313" key="1">
    <source>
        <dbReference type="EMBL" id="CAF2095803.1"/>
    </source>
</evidence>
<proteinExistence type="predicted"/>
<reference evidence="1" key="1">
    <citation type="submission" date="2021-01" db="EMBL/GenBank/DDBJ databases">
        <authorList>
            <consortium name="Genoscope - CEA"/>
            <person name="William W."/>
        </authorList>
    </citation>
    <scope>NUCLEOTIDE SEQUENCE</scope>
</reference>